<keyword evidence="1" id="KW-0472">Membrane</keyword>
<evidence type="ECO:0000313" key="3">
    <source>
        <dbReference type="Proteomes" id="UP000325849"/>
    </source>
</evidence>
<evidence type="ECO:0000256" key="1">
    <source>
        <dbReference type="SAM" id="Phobius"/>
    </source>
</evidence>
<feature type="transmembrane region" description="Helical" evidence="1">
    <location>
        <begin position="38"/>
        <end position="60"/>
    </location>
</feature>
<keyword evidence="1" id="KW-1133">Transmembrane helix</keyword>
<feature type="transmembrane region" description="Helical" evidence="1">
    <location>
        <begin position="185"/>
        <end position="206"/>
    </location>
</feature>
<protein>
    <submittedName>
        <fullName evidence="2">ABC transporter permease</fullName>
    </submittedName>
</protein>
<name>A0A5N8V7H8_9ACTN</name>
<feature type="transmembrane region" description="Helical" evidence="1">
    <location>
        <begin position="80"/>
        <end position="99"/>
    </location>
</feature>
<comment type="caution">
    <text evidence="2">The sequence shown here is derived from an EMBL/GenBank/DDBJ whole genome shotgun (WGS) entry which is preliminary data.</text>
</comment>
<dbReference type="AlphaFoldDB" id="A0A5N8V7H8"/>
<dbReference type="EMBL" id="VJZD01000014">
    <property type="protein sequence ID" value="MPY30836.1"/>
    <property type="molecule type" value="Genomic_DNA"/>
</dbReference>
<keyword evidence="1" id="KW-0812">Transmembrane</keyword>
<dbReference type="Proteomes" id="UP000325849">
    <property type="component" value="Unassembled WGS sequence"/>
</dbReference>
<feature type="transmembrane region" description="Helical" evidence="1">
    <location>
        <begin position="122"/>
        <end position="146"/>
    </location>
</feature>
<feature type="transmembrane region" description="Helical" evidence="1">
    <location>
        <begin position="236"/>
        <end position="257"/>
    </location>
</feature>
<dbReference type="OrthoDB" id="3665898at2"/>
<evidence type="ECO:0000313" key="2">
    <source>
        <dbReference type="EMBL" id="MPY30836.1"/>
    </source>
</evidence>
<organism evidence="2 3">
    <name type="scientific">Streptomyces adustus</name>
    <dbReference type="NCBI Taxonomy" id="1609272"/>
    <lineage>
        <taxon>Bacteria</taxon>
        <taxon>Bacillati</taxon>
        <taxon>Actinomycetota</taxon>
        <taxon>Actinomycetes</taxon>
        <taxon>Kitasatosporales</taxon>
        <taxon>Streptomycetaceae</taxon>
        <taxon>Streptomyces</taxon>
    </lineage>
</organism>
<gene>
    <name evidence="2" type="ORF">FNH09_05770</name>
</gene>
<accession>A0A5N8V7H8</accession>
<proteinExistence type="predicted"/>
<feature type="transmembrane region" description="Helical" evidence="1">
    <location>
        <begin position="264"/>
        <end position="282"/>
    </location>
</feature>
<feature type="transmembrane region" description="Helical" evidence="1">
    <location>
        <begin position="158"/>
        <end position="178"/>
    </location>
</feature>
<sequence length="517" mass="53700">MSAIEVVERAATADGPAAPAPRRAAAVLALARFEARELLRFVPVFSFLLLYIGYTAWQLYSEGDGMGAYPVLQDVDRGTQTGPVLLGIALLVCVNRAAVRSRRNGTDRHDGILPMEPWRRTVAHVLSVVPYAALTALVVAVEFTWAALKPGASGHGSFFELAVGPLCVLLAGVAGVLLARLIPSFFAAPLVVIGGYVLLVLAAVNLDGSHGARWLLPAVTEAGAGPLPSDLLGRPAAWHALYLTGLIILVACGAVLLSGARTRTALAVTALALAVTVTGAVGQAPGDSAALKAARAEASVHPERVQSCSVHGTSTYCAFPEWTGRTADWAAAADRVRRLAGGAAGGTRLTVRQRVEARYGPEGDAAIAPLTGPGQVSAGTEWGGDRNVQFAVGVASVLVAGDERAGSEVCDARVVTIMWLALGAEPDPLARLRGARLDDSVEGDAIALTPVASVAMTAGQTDVVRQLLRQPRYGVIAKVKAHWTELTSPRTPLARVAQLLGVKAPTTGEDNGETCDQ</sequence>
<keyword evidence="3" id="KW-1185">Reference proteome</keyword>
<dbReference type="RefSeq" id="WP_152885637.1">
    <property type="nucleotide sequence ID" value="NZ_VJZD01000014.1"/>
</dbReference>
<reference evidence="2 3" key="1">
    <citation type="submission" date="2019-07" db="EMBL/GenBank/DDBJ databases">
        <title>New species of Amycolatopsis and Streptomyces.</title>
        <authorList>
            <person name="Duangmal K."/>
            <person name="Teo W.F.A."/>
            <person name="Lipun K."/>
        </authorList>
    </citation>
    <scope>NUCLEOTIDE SEQUENCE [LARGE SCALE GENOMIC DNA]</scope>
    <source>
        <strain evidence="2 3">NBRC 109810</strain>
    </source>
</reference>